<keyword evidence="3" id="KW-1185">Reference proteome</keyword>
<reference evidence="2 3" key="1">
    <citation type="journal article" date="2014" name="PLoS ONE">
        <title>The first complete genome sequence of the class fimbriimonadia in the phylum armatimonadetes.</title>
        <authorList>
            <person name="Hu Z.Y."/>
            <person name="Wang Y.Z."/>
            <person name="Im W.T."/>
            <person name="Wang S.Y."/>
            <person name="Zhao G.P."/>
            <person name="Zheng H.J."/>
            <person name="Quan Z.X."/>
        </authorList>
    </citation>
    <scope>NUCLEOTIDE SEQUENCE [LARGE SCALE GENOMIC DNA]</scope>
    <source>
        <strain evidence="2">Gsoil 348</strain>
    </source>
</reference>
<gene>
    <name evidence="2" type="ORF">OP10G_1367</name>
</gene>
<protein>
    <submittedName>
        <fullName evidence="2">Uncharacterized protein</fullName>
    </submittedName>
</protein>
<sequence length="40" mass="4515">MDRLTHSDRGKQHRQENPNKASASVPHRTSLRISHAIGQP</sequence>
<evidence type="ECO:0000256" key="1">
    <source>
        <dbReference type="SAM" id="MobiDB-lite"/>
    </source>
</evidence>
<dbReference type="AlphaFoldDB" id="A0A068NPQ0"/>
<dbReference type="KEGG" id="fgi:OP10G_1367"/>
<dbReference type="HOGENOM" id="CLU_3289992_0_0_0"/>
<name>A0A068NPQ0_FIMGI</name>
<evidence type="ECO:0000313" key="2">
    <source>
        <dbReference type="EMBL" id="AIE84735.1"/>
    </source>
</evidence>
<organism evidence="2 3">
    <name type="scientific">Fimbriimonas ginsengisoli Gsoil 348</name>
    <dbReference type="NCBI Taxonomy" id="661478"/>
    <lineage>
        <taxon>Bacteria</taxon>
        <taxon>Bacillati</taxon>
        <taxon>Armatimonadota</taxon>
        <taxon>Fimbriimonadia</taxon>
        <taxon>Fimbriimonadales</taxon>
        <taxon>Fimbriimonadaceae</taxon>
        <taxon>Fimbriimonas</taxon>
    </lineage>
</organism>
<feature type="region of interest" description="Disordered" evidence="1">
    <location>
        <begin position="1"/>
        <end position="40"/>
    </location>
</feature>
<dbReference type="EMBL" id="CP007139">
    <property type="protein sequence ID" value="AIE84735.1"/>
    <property type="molecule type" value="Genomic_DNA"/>
</dbReference>
<feature type="compositionally biased region" description="Basic and acidic residues" evidence="1">
    <location>
        <begin position="1"/>
        <end position="17"/>
    </location>
</feature>
<evidence type="ECO:0000313" key="3">
    <source>
        <dbReference type="Proteomes" id="UP000027982"/>
    </source>
</evidence>
<accession>A0A068NPQ0</accession>
<dbReference type="Proteomes" id="UP000027982">
    <property type="component" value="Chromosome"/>
</dbReference>
<proteinExistence type="predicted"/>